<protein>
    <submittedName>
        <fullName evidence="2">Uncharacterized protein</fullName>
    </submittedName>
</protein>
<evidence type="ECO:0000256" key="1">
    <source>
        <dbReference type="SAM" id="Phobius"/>
    </source>
</evidence>
<feature type="transmembrane region" description="Helical" evidence="1">
    <location>
        <begin position="133"/>
        <end position="156"/>
    </location>
</feature>
<evidence type="ECO:0000313" key="3">
    <source>
        <dbReference type="Proteomes" id="UP000594480"/>
    </source>
</evidence>
<dbReference type="Proteomes" id="UP000594480">
    <property type="component" value="Chromosome"/>
</dbReference>
<proteinExistence type="predicted"/>
<accession>A0A7S8RH18</accession>
<organism evidence="2 3">
    <name type="scientific">Microbacterium schleiferi</name>
    <dbReference type="NCBI Taxonomy" id="69362"/>
    <lineage>
        <taxon>Bacteria</taxon>
        <taxon>Bacillati</taxon>
        <taxon>Actinomycetota</taxon>
        <taxon>Actinomycetes</taxon>
        <taxon>Micrococcales</taxon>
        <taxon>Microbacteriaceae</taxon>
        <taxon>Microbacterium</taxon>
    </lineage>
</organism>
<gene>
    <name evidence="2" type="ORF">IT882_11380</name>
</gene>
<name>A0A7S8RH18_9MICO</name>
<evidence type="ECO:0000313" key="2">
    <source>
        <dbReference type="EMBL" id="QPE03861.1"/>
    </source>
</evidence>
<dbReference type="RefSeq" id="WP_195691952.1">
    <property type="nucleotide sequence ID" value="NZ_CP064760.1"/>
</dbReference>
<keyword evidence="1" id="KW-0472">Membrane</keyword>
<reference evidence="2 3" key="1">
    <citation type="submission" date="2020-11" db="EMBL/GenBank/DDBJ databases">
        <title>Amino acid is mineralized and recycled by bacteria in oceanic microbiome.</title>
        <authorList>
            <person name="Zheng L.Y."/>
        </authorList>
    </citation>
    <scope>NUCLEOTIDE SEQUENCE [LARGE SCALE GENOMIC DNA]</scope>
    <source>
        <strain evidence="2 3">A32-1</strain>
    </source>
</reference>
<dbReference type="AlphaFoldDB" id="A0A7S8RH18"/>
<dbReference type="EMBL" id="CP064760">
    <property type="protein sequence ID" value="QPE03861.1"/>
    <property type="molecule type" value="Genomic_DNA"/>
</dbReference>
<keyword evidence="1" id="KW-0812">Transmembrane</keyword>
<dbReference type="KEGG" id="msf:IT882_11380"/>
<keyword evidence="3" id="KW-1185">Reference proteome</keyword>
<sequence>MDEPLAPSYDCGTPIAPSVFASASITLYDPHDVAVDTVASLPVPTGSGAGLGTPASYGLVIGDTVALYLNCFVSSGGSATVAGFRSYAMTITPGSATVVAPAVPSASAPVSPAAPTDPSLSGTSELAETGMDAAPASIAALAAALALGGVLARFAARLRMRRDVR</sequence>
<keyword evidence="1" id="KW-1133">Transmembrane helix</keyword>